<feature type="transmembrane region" description="Helical" evidence="1">
    <location>
        <begin position="51"/>
        <end position="73"/>
    </location>
</feature>
<evidence type="ECO:0000313" key="2">
    <source>
        <dbReference type="EMBL" id="RZN55471.1"/>
    </source>
</evidence>
<organism evidence="2 4">
    <name type="scientific">Thermoproteota archaeon</name>
    <dbReference type="NCBI Taxonomy" id="2056631"/>
    <lineage>
        <taxon>Archaea</taxon>
        <taxon>Thermoproteota</taxon>
    </lineage>
</organism>
<gene>
    <name evidence="3" type="ORF">DSO09_05820</name>
    <name evidence="2" type="ORF">EF809_05130</name>
</gene>
<dbReference type="AlphaFoldDB" id="A0A520KEF6"/>
<dbReference type="Proteomes" id="UP000317265">
    <property type="component" value="Unassembled WGS sequence"/>
</dbReference>
<sequence length="94" mass="11078">MIFTTLIIPIFEFEFSINTIISSAYPILDIILLYIAILGLLIFYKGRIGKSWFFISLGFILYVIGDLLFNYFITYRDYYCGHPLELFSILVIYH</sequence>
<comment type="caution">
    <text evidence="2">The sequence shown here is derived from an EMBL/GenBank/DDBJ whole genome shotgun (WGS) entry which is preliminary data.</text>
</comment>
<keyword evidence="1" id="KW-1133">Transmembrane helix</keyword>
<evidence type="ECO:0000256" key="1">
    <source>
        <dbReference type="SAM" id="Phobius"/>
    </source>
</evidence>
<dbReference type="EMBL" id="QNVI01000062">
    <property type="protein sequence ID" value="TDA37861.1"/>
    <property type="molecule type" value="Genomic_DNA"/>
</dbReference>
<proteinExistence type="predicted"/>
<feature type="transmembrane region" description="Helical" evidence="1">
    <location>
        <begin position="20"/>
        <end position="44"/>
    </location>
</feature>
<evidence type="ECO:0000313" key="5">
    <source>
        <dbReference type="Proteomes" id="UP000317265"/>
    </source>
</evidence>
<protein>
    <submittedName>
        <fullName evidence="2">Uncharacterized protein</fullName>
    </submittedName>
</protein>
<evidence type="ECO:0000313" key="3">
    <source>
        <dbReference type="EMBL" id="TDA37861.1"/>
    </source>
</evidence>
<dbReference type="Proteomes" id="UP000316080">
    <property type="component" value="Unassembled WGS sequence"/>
</dbReference>
<keyword evidence="1" id="KW-0812">Transmembrane</keyword>
<accession>A0A520KEF6</accession>
<keyword evidence="1" id="KW-0472">Membrane</keyword>
<name>A0A520KEF6_9CREN</name>
<evidence type="ECO:0000313" key="4">
    <source>
        <dbReference type="Proteomes" id="UP000316080"/>
    </source>
</evidence>
<reference evidence="3 5" key="1">
    <citation type="journal article" date="2019" name="Nat. Microbiol.">
        <title>Expanding anaerobic alkane metabolism in the domain of Archaea.</title>
        <authorList>
            <person name="Wang Y."/>
            <person name="Wegener G."/>
            <person name="Hou J."/>
            <person name="Wang F."/>
            <person name="Xiao X."/>
        </authorList>
    </citation>
    <scope>NUCLEOTIDE SEQUENCE [LARGE SCALE GENOMIC DNA]</scope>
    <source>
        <strain evidence="3">WYZ-LMO11</strain>
    </source>
</reference>
<dbReference type="EMBL" id="RXIH01000043">
    <property type="protein sequence ID" value="RZN55471.1"/>
    <property type="molecule type" value="Genomic_DNA"/>
</dbReference>
<reference evidence="2 4" key="2">
    <citation type="journal article" date="2019" name="Nat. Microbiol.">
        <title>Wide diversity of methane and short-chain alkane metabolisms in uncultured archaea.</title>
        <authorList>
            <person name="Borrel G."/>
            <person name="Adam P.S."/>
            <person name="McKay L.J."/>
            <person name="Chen L.X."/>
            <person name="Sierra-Garcia I.N."/>
            <person name="Sieber C.M."/>
            <person name="Letourneur Q."/>
            <person name="Ghozlane A."/>
            <person name="Andersen G.L."/>
            <person name="Li W.J."/>
            <person name="Hallam S.J."/>
            <person name="Muyzer G."/>
            <person name="de Oliveira V.M."/>
            <person name="Inskeep W.P."/>
            <person name="Banfield J.F."/>
            <person name="Gribaldo S."/>
        </authorList>
    </citation>
    <scope>NUCLEOTIDE SEQUENCE [LARGE SCALE GENOMIC DNA]</scope>
    <source>
        <strain evidence="2">Verst-YHS</strain>
    </source>
</reference>